<comment type="caution">
    <text evidence="1">The sequence shown here is derived from an EMBL/GenBank/DDBJ whole genome shotgun (WGS) entry which is preliminary data.</text>
</comment>
<proteinExistence type="predicted"/>
<evidence type="ECO:0008006" key="3">
    <source>
        <dbReference type="Google" id="ProtNLM"/>
    </source>
</evidence>
<dbReference type="Proteomes" id="UP001498398">
    <property type="component" value="Unassembled WGS sequence"/>
</dbReference>
<protein>
    <recommendedName>
        <fullName evidence="3">F-box protein</fullName>
    </recommendedName>
</protein>
<organism evidence="1 2">
    <name type="scientific">Marasmiellus scandens</name>
    <dbReference type="NCBI Taxonomy" id="2682957"/>
    <lineage>
        <taxon>Eukaryota</taxon>
        <taxon>Fungi</taxon>
        <taxon>Dikarya</taxon>
        <taxon>Basidiomycota</taxon>
        <taxon>Agaricomycotina</taxon>
        <taxon>Agaricomycetes</taxon>
        <taxon>Agaricomycetidae</taxon>
        <taxon>Agaricales</taxon>
        <taxon>Marasmiineae</taxon>
        <taxon>Omphalotaceae</taxon>
        <taxon>Marasmiellus</taxon>
    </lineage>
</organism>
<reference evidence="1 2" key="1">
    <citation type="submission" date="2024-01" db="EMBL/GenBank/DDBJ databases">
        <title>A draft genome for the cacao thread blight pathogen Marasmiellus scandens.</title>
        <authorList>
            <person name="Baruah I.K."/>
            <person name="Leung J."/>
            <person name="Bukari Y."/>
            <person name="Amoako-Attah I."/>
            <person name="Meinhardt L.W."/>
            <person name="Bailey B.A."/>
            <person name="Cohen S.P."/>
        </authorList>
    </citation>
    <scope>NUCLEOTIDE SEQUENCE [LARGE SCALE GENOMIC DNA]</scope>
    <source>
        <strain evidence="1 2">GH-19</strain>
    </source>
</reference>
<name>A0ABR1IZ07_9AGAR</name>
<sequence length="265" mass="29882">MLDCVQFQDCIFDYKTLAHVLHICFGARNVILKSASSYDSGQEWWNTDKHPLVFERNQSVSIQSLEIIDCDERCLEGLVDVLTKPSSKSIPVMNLDKLVVSLSAGIGALRRLLVTPMLSLKKLSIKFQNNADRSLYLNLGGLSNLRTIHIQSTYKFGSPEGWIRGLVLSIRSRHLVRIQIDLELNRFLAGPRFWTALDDPLCLTRDDSPVSFPRLREVKFRLAPPKGMEKHCGRGILASESVKMQLPKLNAKGLLVVELVPVLQM</sequence>
<evidence type="ECO:0000313" key="2">
    <source>
        <dbReference type="Proteomes" id="UP001498398"/>
    </source>
</evidence>
<dbReference type="EMBL" id="JBANRG010000052">
    <property type="protein sequence ID" value="KAK7444007.1"/>
    <property type="molecule type" value="Genomic_DNA"/>
</dbReference>
<keyword evidence="2" id="KW-1185">Reference proteome</keyword>
<gene>
    <name evidence="1" type="ORF">VKT23_015403</name>
</gene>
<evidence type="ECO:0000313" key="1">
    <source>
        <dbReference type="EMBL" id="KAK7444007.1"/>
    </source>
</evidence>
<accession>A0ABR1IZ07</accession>